<sequence length="59" mass="6437">MSFRKGYGKRVACGGHGQCFRRSIGLNVHAVDDDPQVTKQVSLPAGSSNIEVKDLEYIT</sequence>
<protein>
    <submittedName>
        <fullName evidence="1">Uncharacterized protein</fullName>
    </submittedName>
</protein>
<dbReference type="AlphaFoldDB" id="A0A699IN90"/>
<dbReference type="EMBL" id="BKCJ010320655">
    <property type="protein sequence ID" value="GEZ76566.1"/>
    <property type="molecule type" value="Genomic_DNA"/>
</dbReference>
<accession>A0A699IN90</accession>
<name>A0A699IN90_TANCI</name>
<evidence type="ECO:0000313" key="1">
    <source>
        <dbReference type="EMBL" id="GEZ76566.1"/>
    </source>
</evidence>
<organism evidence="1">
    <name type="scientific">Tanacetum cinerariifolium</name>
    <name type="common">Dalmatian daisy</name>
    <name type="synonym">Chrysanthemum cinerariifolium</name>
    <dbReference type="NCBI Taxonomy" id="118510"/>
    <lineage>
        <taxon>Eukaryota</taxon>
        <taxon>Viridiplantae</taxon>
        <taxon>Streptophyta</taxon>
        <taxon>Embryophyta</taxon>
        <taxon>Tracheophyta</taxon>
        <taxon>Spermatophyta</taxon>
        <taxon>Magnoliopsida</taxon>
        <taxon>eudicotyledons</taxon>
        <taxon>Gunneridae</taxon>
        <taxon>Pentapetalae</taxon>
        <taxon>asterids</taxon>
        <taxon>campanulids</taxon>
        <taxon>Asterales</taxon>
        <taxon>Asteraceae</taxon>
        <taxon>Asteroideae</taxon>
        <taxon>Anthemideae</taxon>
        <taxon>Anthemidinae</taxon>
        <taxon>Tanacetum</taxon>
    </lineage>
</organism>
<proteinExistence type="predicted"/>
<reference evidence="1" key="1">
    <citation type="journal article" date="2019" name="Sci. Rep.">
        <title>Draft genome of Tanacetum cinerariifolium, the natural source of mosquito coil.</title>
        <authorList>
            <person name="Yamashiro T."/>
            <person name="Shiraishi A."/>
            <person name="Satake H."/>
            <person name="Nakayama K."/>
        </authorList>
    </citation>
    <scope>NUCLEOTIDE SEQUENCE</scope>
</reference>
<gene>
    <name evidence="1" type="ORF">Tci_548539</name>
</gene>
<comment type="caution">
    <text evidence="1">The sequence shown here is derived from an EMBL/GenBank/DDBJ whole genome shotgun (WGS) entry which is preliminary data.</text>
</comment>
<feature type="non-terminal residue" evidence="1">
    <location>
        <position position="59"/>
    </location>
</feature>